<keyword evidence="1" id="KW-0472">Membrane</keyword>
<gene>
    <name evidence="2" type="ORF">PPSC2_17680</name>
</gene>
<feature type="transmembrane region" description="Helical" evidence="1">
    <location>
        <begin position="12"/>
        <end position="31"/>
    </location>
</feature>
<evidence type="ECO:0008006" key="4">
    <source>
        <dbReference type="Google" id="ProtNLM"/>
    </source>
</evidence>
<dbReference type="AlphaFoldDB" id="A0A0D5ZCB9"/>
<dbReference type="Pfam" id="PF10754">
    <property type="entry name" value="DUF2569"/>
    <property type="match status" value="1"/>
</dbReference>
<keyword evidence="1" id="KW-0812">Transmembrane</keyword>
<evidence type="ECO:0000256" key="1">
    <source>
        <dbReference type="SAM" id="Phobius"/>
    </source>
</evidence>
<dbReference type="Proteomes" id="UP000006868">
    <property type="component" value="Chromosome"/>
</dbReference>
<sequence length="138" mass="15990">MQLSQNSMSGIKGWLLFFVIYSFYLLISNLIDLYFEFYIYMLVGTIGWNLARTISVGIYLFSEVLIIVSLVLILKKKRKGPNIIIQIEIITIIFGFLNFILTINKIDELPSLISTIIFGSIWILYFKNSKRVKATFES</sequence>
<dbReference type="InterPro" id="IPR019690">
    <property type="entry name" value="DUF2569"/>
</dbReference>
<name>A0A0D5ZCB9_PAEPS</name>
<organism evidence="2 3">
    <name type="scientific">Paenibacillus polymyxa (strain SC2)</name>
    <name type="common">Bacillus polymyxa</name>
    <dbReference type="NCBI Taxonomy" id="886882"/>
    <lineage>
        <taxon>Bacteria</taxon>
        <taxon>Bacillati</taxon>
        <taxon>Bacillota</taxon>
        <taxon>Bacilli</taxon>
        <taxon>Bacillales</taxon>
        <taxon>Paenibacillaceae</taxon>
        <taxon>Paenibacillus</taxon>
    </lineage>
</organism>
<dbReference type="EMBL" id="CP002213">
    <property type="protein sequence ID" value="AKA44293.1"/>
    <property type="molecule type" value="Genomic_DNA"/>
</dbReference>
<dbReference type="RefSeq" id="WP_043886020.1">
    <property type="nucleotide sequence ID" value="NC_014622.2"/>
</dbReference>
<protein>
    <recommendedName>
        <fullName evidence="4">DUF2569 domain-containing protein</fullName>
    </recommendedName>
</protein>
<dbReference type="PATRIC" id="fig|886882.15.peg.3780"/>
<dbReference type="OrthoDB" id="2667267at2"/>
<reference evidence="2 3" key="1">
    <citation type="journal article" date="2011" name="J. Bacteriol.">
        <title>Complete genome sequence of Paenibacillus polymyxa SC2, a strain of plant growth-promoting Rhizobacterium with broad-spectrum antimicrobial activity.</title>
        <authorList>
            <person name="Ma M."/>
            <person name="Wang C."/>
            <person name="Ding Y."/>
            <person name="Li L."/>
            <person name="Shen D."/>
            <person name="Jiang X."/>
            <person name="Guan D."/>
            <person name="Cao F."/>
            <person name="Chen H."/>
            <person name="Feng R."/>
            <person name="Wang X."/>
            <person name="Ge Y."/>
            <person name="Yao L."/>
            <person name="Bing X."/>
            <person name="Yang X."/>
            <person name="Li J."/>
            <person name="Du B."/>
        </authorList>
    </citation>
    <scope>NUCLEOTIDE SEQUENCE [LARGE SCALE GENOMIC DNA]</scope>
    <source>
        <strain evidence="2 3">SC2</strain>
    </source>
</reference>
<feature type="transmembrane region" description="Helical" evidence="1">
    <location>
        <begin position="83"/>
        <end position="103"/>
    </location>
</feature>
<keyword evidence="1" id="KW-1133">Transmembrane helix</keyword>
<feature type="transmembrane region" description="Helical" evidence="1">
    <location>
        <begin position="109"/>
        <end position="126"/>
    </location>
</feature>
<evidence type="ECO:0000313" key="2">
    <source>
        <dbReference type="EMBL" id="AKA44293.1"/>
    </source>
</evidence>
<dbReference type="HOGENOM" id="CLU_1853239_0_0_9"/>
<dbReference type="KEGG" id="ppm:PPSC2_17680"/>
<feature type="transmembrane region" description="Helical" evidence="1">
    <location>
        <begin position="51"/>
        <end position="74"/>
    </location>
</feature>
<proteinExistence type="predicted"/>
<accession>A0A0D5ZCB9</accession>
<evidence type="ECO:0000313" key="3">
    <source>
        <dbReference type="Proteomes" id="UP000006868"/>
    </source>
</evidence>